<organism evidence="1 2">
    <name type="scientific">Phytophthora fragariaefolia</name>
    <dbReference type="NCBI Taxonomy" id="1490495"/>
    <lineage>
        <taxon>Eukaryota</taxon>
        <taxon>Sar</taxon>
        <taxon>Stramenopiles</taxon>
        <taxon>Oomycota</taxon>
        <taxon>Peronosporomycetes</taxon>
        <taxon>Peronosporales</taxon>
        <taxon>Peronosporaceae</taxon>
        <taxon>Phytophthora</taxon>
    </lineage>
</organism>
<sequence length="400" mass="44168">MTALYSKSFIFGSYEREISCSRELESNQDDHGTNGDNGERLSVKTKSFLRTTLLGRNEQWCYFDYFQRKKECDGFTISKRALLPSESVPSRIIGDKAQVDQLYGMNASYLVDLLPNSKGLRVVLHVWFDLPELYTDHTRQNSATSSKSSSGSFLRSKSIKFEDSRKHKAQLRRLLAVANGITNLPNIIRRRRFGVQIPANTISMGGSNSRCPCCAHSLAPVKLSFVNAASAIATRSLARLKIDTRRCYLCGYLICINCWRADSLESATGRVASIIVCTRCNANVQACEYSEVFAGTAAERERHRGPPRITDDSNNNSRSSLLVDFLTISLSNSTAGSAEHVAAIAVIRALLVQEDPDGCPADDDINAGNDANDLPDFKETEAFLAKRATKSGGADHTWPE</sequence>
<dbReference type="PANTHER" id="PTHR43102:SF2">
    <property type="entry name" value="GAF DOMAIN-CONTAINING PROTEIN"/>
    <property type="match status" value="1"/>
</dbReference>
<keyword evidence="2" id="KW-1185">Reference proteome</keyword>
<comment type="caution">
    <text evidence="1">The sequence shown here is derived from an EMBL/GenBank/DDBJ whole genome shotgun (WGS) entry which is preliminary data.</text>
</comment>
<dbReference type="PANTHER" id="PTHR43102">
    <property type="entry name" value="SLR1143 PROTEIN"/>
    <property type="match status" value="1"/>
</dbReference>
<evidence type="ECO:0000313" key="2">
    <source>
        <dbReference type="Proteomes" id="UP001165121"/>
    </source>
</evidence>
<dbReference type="OrthoDB" id="97747at2759"/>
<accession>A0A9W6TUZ2</accession>
<protein>
    <submittedName>
        <fullName evidence="1">Unnamed protein product</fullName>
    </submittedName>
</protein>
<proteinExistence type="predicted"/>
<gene>
    <name evidence="1" type="ORF">Pfra01_000222800</name>
</gene>
<evidence type="ECO:0000313" key="1">
    <source>
        <dbReference type="EMBL" id="GMF19949.1"/>
    </source>
</evidence>
<dbReference type="Proteomes" id="UP001165121">
    <property type="component" value="Unassembled WGS sequence"/>
</dbReference>
<dbReference type="EMBL" id="BSXT01000180">
    <property type="protein sequence ID" value="GMF19949.1"/>
    <property type="molecule type" value="Genomic_DNA"/>
</dbReference>
<dbReference type="AlphaFoldDB" id="A0A9W6TUZ2"/>
<reference evidence="1" key="1">
    <citation type="submission" date="2023-04" db="EMBL/GenBank/DDBJ databases">
        <title>Phytophthora fragariaefolia NBRC 109709.</title>
        <authorList>
            <person name="Ichikawa N."/>
            <person name="Sato H."/>
            <person name="Tonouchi N."/>
        </authorList>
    </citation>
    <scope>NUCLEOTIDE SEQUENCE</scope>
    <source>
        <strain evidence="1">NBRC 109709</strain>
    </source>
</reference>
<name>A0A9W6TUZ2_9STRA</name>